<evidence type="ECO:0000313" key="2">
    <source>
        <dbReference type="EMBL" id="CAD6196928.1"/>
    </source>
</evidence>
<gene>
    <name evidence="2" type="ORF">CAUJ_LOCUS12839</name>
</gene>
<organism evidence="2 3">
    <name type="scientific">Caenorhabditis auriculariae</name>
    <dbReference type="NCBI Taxonomy" id="2777116"/>
    <lineage>
        <taxon>Eukaryota</taxon>
        <taxon>Metazoa</taxon>
        <taxon>Ecdysozoa</taxon>
        <taxon>Nematoda</taxon>
        <taxon>Chromadorea</taxon>
        <taxon>Rhabditida</taxon>
        <taxon>Rhabditina</taxon>
        <taxon>Rhabditomorpha</taxon>
        <taxon>Rhabditoidea</taxon>
        <taxon>Rhabditidae</taxon>
        <taxon>Peloderinae</taxon>
        <taxon>Caenorhabditis</taxon>
    </lineage>
</organism>
<comment type="caution">
    <text evidence="2">The sequence shown here is derived from an EMBL/GenBank/DDBJ whole genome shotgun (WGS) entry which is preliminary data.</text>
</comment>
<reference evidence="2" key="1">
    <citation type="submission" date="2020-10" db="EMBL/GenBank/DDBJ databases">
        <authorList>
            <person name="Kikuchi T."/>
        </authorList>
    </citation>
    <scope>NUCLEOTIDE SEQUENCE</scope>
    <source>
        <strain evidence="2">NKZ352</strain>
    </source>
</reference>
<sequence>MLGGGERGLGMMDVCGDGKRFGTTSAELKRRKGITDDGGQEGEEGDDVESEKALLFRWQASSSSASDSRHGRRVPSSKVYSSALPVMMSASFELPRCKYALSTAN</sequence>
<accession>A0A8S1HV71</accession>
<dbReference type="EMBL" id="CAJGYM010000082">
    <property type="protein sequence ID" value="CAD6196928.1"/>
    <property type="molecule type" value="Genomic_DNA"/>
</dbReference>
<name>A0A8S1HV71_9PELO</name>
<protein>
    <submittedName>
        <fullName evidence="2">Uncharacterized protein</fullName>
    </submittedName>
</protein>
<dbReference type="Proteomes" id="UP000835052">
    <property type="component" value="Unassembled WGS sequence"/>
</dbReference>
<keyword evidence="3" id="KW-1185">Reference proteome</keyword>
<evidence type="ECO:0000313" key="3">
    <source>
        <dbReference type="Proteomes" id="UP000835052"/>
    </source>
</evidence>
<proteinExistence type="predicted"/>
<dbReference type="AlphaFoldDB" id="A0A8S1HV71"/>
<feature type="region of interest" description="Disordered" evidence="1">
    <location>
        <begin position="1"/>
        <end position="50"/>
    </location>
</feature>
<evidence type="ECO:0000256" key="1">
    <source>
        <dbReference type="SAM" id="MobiDB-lite"/>
    </source>
</evidence>
<feature type="compositionally biased region" description="Acidic residues" evidence="1">
    <location>
        <begin position="38"/>
        <end position="49"/>
    </location>
</feature>